<comment type="subcellular location">
    <subcellularLocation>
        <location evidence="1">Membrane</location>
        <topology evidence="1">Multi-pass membrane protein</topology>
    </subcellularLocation>
</comment>
<gene>
    <name evidence="8" type="ORF">ABEB36_003248</name>
</gene>
<evidence type="ECO:0000256" key="1">
    <source>
        <dbReference type="ARBA" id="ARBA00004141"/>
    </source>
</evidence>
<evidence type="ECO:0000256" key="2">
    <source>
        <dbReference type="ARBA" id="ARBA00022692"/>
    </source>
</evidence>
<feature type="transmembrane region" description="Helical" evidence="6">
    <location>
        <begin position="236"/>
        <end position="256"/>
    </location>
</feature>
<dbReference type="InterPro" id="IPR008253">
    <property type="entry name" value="Marvel"/>
</dbReference>
<feature type="transmembrane region" description="Helical" evidence="6">
    <location>
        <begin position="200"/>
        <end position="221"/>
    </location>
</feature>
<keyword evidence="4 5" id="KW-0472">Membrane</keyword>
<dbReference type="PROSITE" id="PS51225">
    <property type="entry name" value="MARVEL"/>
    <property type="match status" value="1"/>
</dbReference>
<reference evidence="8 9" key="1">
    <citation type="submission" date="2024-05" db="EMBL/GenBank/DDBJ databases">
        <title>Genetic variation in Jamaican populations of the coffee berry borer (Hypothenemus hampei).</title>
        <authorList>
            <person name="Errbii M."/>
            <person name="Myrie A."/>
        </authorList>
    </citation>
    <scope>NUCLEOTIDE SEQUENCE [LARGE SCALE GENOMIC DNA]</scope>
    <source>
        <strain evidence="8">JA-Hopewell-2020-01-JO</strain>
        <tissue evidence="8">Whole body</tissue>
    </source>
</reference>
<keyword evidence="3 6" id="KW-1133">Transmembrane helix</keyword>
<feature type="domain" description="MARVEL" evidence="7">
    <location>
        <begin position="118"/>
        <end position="262"/>
    </location>
</feature>
<keyword evidence="2 5" id="KW-0812">Transmembrane</keyword>
<keyword evidence="9" id="KW-1185">Reference proteome</keyword>
<evidence type="ECO:0000256" key="5">
    <source>
        <dbReference type="PROSITE-ProRule" id="PRU00581"/>
    </source>
</evidence>
<evidence type="ECO:0000259" key="7">
    <source>
        <dbReference type="PROSITE" id="PS51225"/>
    </source>
</evidence>
<evidence type="ECO:0000313" key="9">
    <source>
        <dbReference type="Proteomes" id="UP001566132"/>
    </source>
</evidence>
<dbReference type="PANTHER" id="PTHR22776:SF102">
    <property type="entry name" value="RH30783P"/>
    <property type="match status" value="1"/>
</dbReference>
<comment type="caution">
    <text evidence="8">The sequence shown here is derived from an EMBL/GenBank/DDBJ whole genome shotgun (WGS) entry which is preliminary data.</text>
</comment>
<protein>
    <recommendedName>
        <fullName evidence="7">MARVEL domain-containing protein</fullName>
    </recommendedName>
</protein>
<sequence>MQSESRRYINSVSDILYSPDEIEFLLDDIRDLEPTNIKPEDIQEISDGMLCVLQDFEIAGSRAGELDAAECGEEGGCECDSPLGTVNSWDSHSHYRQMAPSPDLSLYSGVILYCDYAHLKTPTGILRVLLLATTITCLACLCTSGTVKVGLFMLPLVGRIRLMMFITLLSIFVTCLLLFLDISHTVYLFPFNWGKVNAYLYLSLSVLFLVAASLLFHMVFLSEAFAWVPKWTHQQLIVTGSFGYICCIESLIICVIQQCKTKIYQPVGEDPSMNLRERQETSQDTPARKPITNQTVHNFRAVVNTQMMAQATIKKLTLEIDDVQPCSSKSFQPYRLA</sequence>
<evidence type="ECO:0000256" key="6">
    <source>
        <dbReference type="SAM" id="Phobius"/>
    </source>
</evidence>
<dbReference type="Proteomes" id="UP001566132">
    <property type="component" value="Unassembled WGS sequence"/>
</dbReference>
<feature type="transmembrane region" description="Helical" evidence="6">
    <location>
        <begin position="160"/>
        <end position="180"/>
    </location>
</feature>
<evidence type="ECO:0000256" key="3">
    <source>
        <dbReference type="ARBA" id="ARBA00022989"/>
    </source>
</evidence>
<dbReference type="InterPro" id="IPR050578">
    <property type="entry name" value="MARVEL-CKLF_proteins"/>
</dbReference>
<evidence type="ECO:0000256" key="4">
    <source>
        <dbReference type="ARBA" id="ARBA00023136"/>
    </source>
</evidence>
<dbReference type="PANTHER" id="PTHR22776">
    <property type="entry name" value="MARVEL-CONTAINING POTENTIAL LIPID RAFT-ASSOCIATED PROTEIN"/>
    <property type="match status" value="1"/>
</dbReference>
<proteinExistence type="predicted"/>
<dbReference type="EMBL" id="JBDJPC010000002">
    <property type="protein sequence ID" value="KAL1513910.1"/>
    <property type="molecule type" value="Genomic_DNA"/>
</dbReference>
<feature type="transmembrane region" description="Helical" evidence="6">
    <location>
        <begin position="128"/>
        <end position="154"/>
    </location>
</feature>
<evidence type="ECO:0000313" key="8">
    <source>
        <dbReference type="EMBL" id="KAL1513910.1"/>
    </source>
</evidence>
<organism evidence="8 9">
    <name type="scientific">Hypothenemus hampei</name>
    <name type="common">Coffee berry borer</name>
    <dbReference type="NCBI Taxonomy" id="57062"/>
    <lineage>
        <taxon>Eukaryota</taxon>
        <taxon>Metazoa</taxon>
        <taxon>Ecdysozoa</taxon>
        <taxon>Arthropoda</taxon>
        <taxon>Hexapoda</taxon>
        <taxon>Insecta</taxon>
        <taxon>Pterygota</taxon>
        <taxon>Neoptera</taxon>
        <taxon>Endopterygota</taxon>
        <taxon>Coleoptera</taxon>
        <taxon>Polyphaga</taxon>
        <taxon>Cucujiformia</taxon>
        <taxon>Curculionidae</taxon>
        <taxon>Scolytinae</taxon>
        <taxon>Hypothenemus</taxon>
    </lineage>
</organism>
<name>A0ABD1F8I2_HYPHA</name>
<dbReference type="AlphaFoldDB" id="A0ABD1F8I2"/>
<dbReference type="GO" id="GO:0016020">
    <property type="term" value="C:membrane"/>
    <property type="evidence" value="ECO:0007669"/>
    <property type="project" value="UniProtKB-SubCell"/>
</dbReference>
<accession>A0ABD1F8I2</accession>